<dbReference type="EMBL" id="BAAAZN010000028">
    <property type="protein sequence ID" value="GAA3583508.1"/>
    <property type="molecule type" value="Genomic_DNA"/>
</dbReference>
<dbReference type="InterPro" id="IPR004401">
    <property type="entry name" value="YbaB/EbfC"/>
</dbReference>
<keyword evidence="3" id="KW-1185">Reference proteome</keyword>
<name>A0ABP6YI23_9PSEU</name>
<dbReference type="RefSeq" id="WP_344868724.1">
    <property type="nucleotide sequence ID" value="NZ_BAAAZN010000028.1"/>
</dbReference>
<evidence type="ECO:0000256" key="1">
    <source>
        <dbReference type="SAM" id="MobiDB-lite"/>
    </source>
</evidence>
<dbReference type="InterPro" id="IPR036894">
    <property type="entry name" value="YbaB-like_sf"/>
</dbReference>
<dbReference type="Pfam" id="PF02575">
    <property type="entry name" value="YbaB_DNA_bd"/>
    <property type="match status" value="1"/>
</dbReference>
<proteinExistence type="predicted"/>
<dbReference type="Gene3D" id="3.30.1310.10">
    <property type="entry name" value="Nucleoid-associated protein YbaB-like domain"/>
    <property type="match status" value="1"/>
</dbReference>
<accession>A0ABP6YI23</accession>
<dbReference type="Proteomes" id="UP001500689">
    <property type="component" value="Unassembled WGS sequence"/>
</dbReference>
<evidence type="ECO:0000313" key="3">
    <source>
        <dbReference type="Proteomes" id="UP001500689"/>
    </source>
</evidence>
<reference evidence="3" key="1">
    <citation type="journal article" date="2019" name="Int. J. Syst. Evol. Microbiol.">
        <title>The Global Catalogue of Microorganisms (GCM) 10K type strain sequencing project: providing services to taxonomists for standard genome sequencing and annotation.</title>
        <authorList>
            <consortium name="The Broad Institute Genomics Platform"/>
            <consortium name="The Broad Institute Genome Sequencing Center for Infectious Disease"/>
            <person name="Wu L."/>
            <person name="Ma J."/>
        </authorList>
    </citation>
    <scope>NUCLEOTIDE SEQUENCE [LARGE SCALE GENOMIC DNA]</scope>
    <source>
        <strain evidence="3">JCM 16898</strain>
    </source>
</reference>
<evidence type="ECO:0000313" key="2">
    <source>
        <dbReference type="EMBL" id="GAA3583508.1"/>
    </source>
</evidence>
<protein>
    <recommendedName>
        <fullName evidence="4">YbaB/EbfC DNA-binding family protein</fullName>
    </recommendedName>
</protein>
<feature type="region of interest" description="Disordered" evidence="1">
    <location>
        <begin position="26"/>
        <end position="51"/>
    </location>
</feature>
<comment type="caution">
    <text evidence="2">The sequence shown here is derived from an EMBL/GenBank/DDBJ whole genome shotgun (WGS) entry which is preliminary data.</text>
</comment>
<feature type="region of interest" description="Disordered" evidence="1">
    <location>
        <begin position="118"/>
        <end position="138"/>
    </location>
</feature>
<evidence type="ECO:0008006" key="4">
    <source>
        <dbReference type="Google" id="ProtNLM"/>
    </source>
</evidence>
<organism evidence="2 3">
    <name type="scientific">Amycolatopsis ultiminotia</name>
    <dbReference type="NCBI Taxonomy" id="543629"/>
    <lineage>
        <taxon>Bacteria</taxon>
        <taxon>Bacillati</taxon>
        <taxon>Actinomycetota</taxon>
        <taxon>Actinomycetes</taxon>
        <taxon>Pseudonocardiales</taxon>
        <taxon>Pseudonocardiaceae</taxon>
        <taxon>Amycolatopsis</taxon>
    </lineage>
</organism>
<gene>
    <name evidence="2" type="ORF">GCM10022222_80350</name>
</gene>
<dbReference type="SUPFAM" id="SSF82607">
    <property type="entry name" value="YbaB-like"/>
    <property type="match status" value="1"/>
</dbReference>
<sequence>MRTDPVDPEQWLAGYDRTLARAAANARAASESLRNTGGRATSPRGEVEVEVGPSGALTGLRLSPAARALEAEALAQLILGTVQDAHREAAAQVVDIMTDYVGEGPALELVRDNLPVDPGAAPTRRDDDYFANPPGVIG</sequence>